<keyword evidence="5" id="KW-0268">Exocytosis</keyword>
<sequence length="2207" mass="245621">MQNQNIWTDSYSSSGHSGKGWNTSDNPDGNEVDNSYIKNPSSQPAGHISEFFTYSDSDNISTNSAHNMTSVTDSSTISSSSTITGTVGKNIYGGMFSNNSSFVESEHSSHLSCKYSDETRISQINGQIQSATSELSSKLSETASSLSLVQRCSKRRNSLPSDYPNYKRRLSIDYEVQSLCGLDGSDSNSSCDMNRHYGNEESSWTNCYAPYRKRPTSVVSLERGAESLIDKLFSEEQKKRYEALRKKSSKRMDRKRRKDKHVDFGTVYKSFVEGITHSSQNLSVFTKTDISFQKVKEDGLVNKTDTKMLESTDDDCTIHEISVDIDSKNSRQVMFTADSIPEEIDTDLKSESSNISVDAVSYEQDVVPMDFEAIDDGHTSDNVLIQISSGDACAVQKVCPDVDNNFKDSLKGVSVADSLPEGITADVVSESDSLSVNVVDEGLASENVSVLNSCDDCTINKVSDDTNDGSNDSQQLIFITDTMHERNSAKIKSHPDYSAVQTHYIQQDVVSVSCDADGFKSESAVSAAKVSADTDDNSREVILNADSMPKETDSNIISESDPLSSHVDSHEQDVLSDHDIENASEHVLVTDVSSDITSANIDYDLKVSQSVTFITDSFHDEMNSISKSDHVTVHTDSNQQAVMSTSCVTNEITSENVVIPISSDAISVNTGDNSEDSQQVIFITDSIPKEMLESNYLASHTNSNEQQIFAIDSDVDQTASEDMLVYVACSDGYRLCKVSTNPDINSQDSQQVTFITDSLSNETDSDLIAGSSCYIINSDSNQQDVVSVSYTTGSEGPTSESVLVPVSEVLLKTVPFEGNHQNIDLKTETNENPFYDPVVDKGDTNSSTGNLTTDEISDSLDKIFTQTTQSDVLYSIPEEQKEVPFDFDGEKLISLSSNISNEASEDTYTVIPETSEENVMHDQLASSSTETHLDSEDKGNISSVEYYLENKSIAHINQEDLVLVEDGQNISVENSDGNQQIESKEIIDTHSDLCSMNTERVFEIHSNHLDSTEMETCYQEREAFGNPDGDSENHQTVLCEDVRISYEQKKKSEISNMEALTCEDDKHKEINQLLARFKCTTEICHNILEETSDSSLKRHHVDDSALINMTESSNTLFHTEVKDKAFSNELLDECLKISKTETSTFKYLNNNHSMESCAESQNSSFKCRTSKARKSSSKSSVLKPSDNEVLKVIENTIDNETFNLQESKENLSSLNSPFVAKEQVPQNLPTLTYTLSDSEAIPLIDGDINLNPDVEMKSFQNSKSSFKAHFNGKHKNGTAKKSFSQISNNSSDEMSNNCDMQNSVASSDSESNDISSEYRKVAGYPSDYNYTEINNPTSSYAVAEESVLHNKLENAAQRTALKTFKKPFTVAKKSVIEKSSFKTVFQSYFGIRTAKKTYNKSSNKKLLNANLDESSSSVEELSADEAKNSTVIWSPVKDLQLKICSCSAVEVPCLCNGEELQSICEAEDTIDEKIVPCTKSVSQQYLLTPSSEIKHRAFCDIHLQRLKKHHCCPKCGIFCTQGLFLCCSYDHPVKGGKETHFFHPSCFLVPDTGLPPGCPHCCIFSDFKSVQFSLTGEIPEETFTQSPKKCTEELNITEGIENYVILMKIQNEESEAVSRVCTTSIPPTQDLKTLLMAITKEPTLRLRPTGKCLFNPIKVGDVKKVIQLIANGVDPNHKFNQHKNNTPLHIAAFYGCIGIVHILIQYGASIDAVNDDLETPFILAVEKDQMAVARYLIHAGSEIDVKNENGLTAFHVACKNNSKEMAEFLYNSGKFDINLQDDGGWTPLVWACEHNYGDLVKWLLKHGADPNVRDNEQNTALHWAACSGNAEILEMLLDNGCNHSFVNQRGDSALHIAARKDNWTCVKLLLARNASSECANKDGEIPIMCCDEDSISLRILNKNSLTSTISVYKSFQRYVVYRDISRGSEKYPIQAVNEVDQEEFIMDFRYITRNCFASYVTVISTVDSMQKCYCKDNCSSSDCICTHISKCWYDMKLFLQNGCLLSDFDMDDPPSIYECNKTCHCPKTCINRVVQKGLRYPLQLFRTLNRGWGVRTLKDLARGTFVCEYIGEVISGDEINQRTDDTYLFDLESNTGDNCIDGRFYGNIARFINHSCEPNLVSIRVFIEHQDLNFPRIAFFTMKDVKAFEELCFDYGTEFWVAKSESVLCTCNSSLCKYSKDSIDATLQAYISEKEEQAFSSMDLQPS</sequence>
<dbReference type="InterPro" id="IPR002110">
    <property type="entry name" value="Ankyrin_rpt"/>
</dbReference>
<feature type="repeat" description="ANK" evidence="14">
    <location>
        <begin position="1749"/>
        <end position="1773"/>
    </location>
</feature>
<evidence type="ECO:0000313" key="18">
    <source>
        <dbReference type="EMBL" id="CAL1268361.1"/>
    </source>
</evidence>
<evidence type="ECO:0000313" key="19">
    <source>
        <dbReference type="Proteomes" id="UP001497382"/>
    </source>
</evidence>
<dbReference type="Pfam" id="PF12796">
    <property type="entry name" value="Ank_2"/>
    <property type="match status" value="1"/>
</dbReference>
<keyword evidence="11" id="KW-0528">Neurotoxin</keyword>
<dbReference type="InterPro" id="IPR046341">
    <property type="entry name" value="SET_dom_sf"/>
</dbReference>
<feature type="repeat" description="ANK" evidence="14">
    <location>
        <begin position="1683"/>
        <end position="1715"/>
    </location>
</feature>
<dbReference type="Gene3D" id="1.25.40.20">
    <property type="entry name" value="Ankyrin repeat-containing domain"/>
    <property type="match status" value="3"/>
</dbReference>
<evidence type="ECO:0000256" key="3">
    <source>
        <dbReference type="ARBA" id="ARBA00004613"/>
    </source>
</evidence>
<dbReference type="InterPro" id="IPR007728">
    <property type="entry name" value="Pre-SET_dom"/>
</dbReference>
<evidence type="ECO:0000256" key="7">
    <source>
        <dbReference type="ARBA" id="ARBA00022537"/>
    </source>
</evidence>
<dbReference type="Gene3D" id="2.170.270.10">
    <property type="entry name" value="SET domain"/>
    <property type="match status" value="1"/>
</dbReference>
<dbReference type="PROSITE" id="PS50280">
    <property type="entry name" value="SET"/>
    <property type="match status" value="1"/>
</dbReference>
<keyword evidence="8" id="KW-0808">Transferase</keyword>
<feature type="domain" description="SET" evidence="16">
    <location>
        <begin position="2040"/>
        <end position="2156"/>
    </location>
</feature>
<dbReference type="InterPro" id="IPR047762">
    <property type="entry name" value="EHMT_CRR"/>
</dbReference>
<dbReference type="GO" id="GO:0044231">
    <property type="term" value="C:host cell presynaptic membrane"/>
    <property type="evidence" value="ECO:0007669"/>
    <property type="project" value="UniProtKB-KW"/>
</dbReference>
<dbReference type="GO" id="GO:0002039">
    <property type="term" value="F:p53 binding"/>
    <property type="evidence" value="ECO:0007669"/>
    <property type="project" value="InterPro"/>
</dbReference>
<dbReference type="Pfam" id="PF21533">
    <property type="entry name" value="EHMT1-2_CRR"/>
    <property type="match status" value="1"/>
</dbReference>
<dbReference type="SUPFAM" id="SSF48403">
    <property type="entry name" value="Ankyrin repeat"/>
    <property type="match status" value="1"/>
</dbReference>
<keyword evidence="8" id="KW-0489">Methyltransferase</keyword>
<proteinExistence type="predicted"/>
<keyword evidence="6" id="KW-0964">Secreted</keyword>
<dbReference type="PROSITE" id="PS50297">
    <property type="entry name" value="ANK_REP_REGION"/>
    <property type="match status" value="5"/>
</dbReference>
<dbReference type="GO" id="GO:0005576">
    <property type="term" value="C:extracellular region"/>
    <property type="evidence" value="ECO:0007669"/>
    <property type="project" value="UniProtKB-SubCell"/>
</dbReference>
<feature type="repeat" description="ANK" evidence="14">
    <location>
        <begin position="1816"/>
        <end position="1848"/>
    </location>
</feature>
<dbReference type="GO" id="GO:0032259">
    <property type="term" value="P:methylation"/>
    <property type="evidence" value="ECO:0007669"/>
    <property type="project" value="UniProtKB-KW"/>
</dbReference>
<dbReference type="InterPro" id="IPR001214">
    <property type="entry name" value="SET_dom"/>
</dbReference>
<evidence type="ECO:0000256" key="6">
    <source>
        <dbReference type="ARBA" id="ARBA00022525"/>
    </source>
</evidence>
<dbReference type="Pfam" id="PF00023">
    <property type="entry name" value="Ank"/>
    <property type="match status" value="3"/>
</dbReference>
<evidence type="ECO:0000256" key="10">
    <source>
        <dbReference type="ARBA" id="ARBA00022691"/>
    </source>
</evidence>
<dbReference type="GO" id="GO:0005634">
    <property type="term" value="C:nucleus"/>
    <property type="evidence" value="ECO:0007669"/>
    <property type="project" value="InterPro"/>
</dbReference>
<evidence type="ECO:0008006" key="20">
    <source>
        <dbReference type="Google" id="ProtNLM"/>
    </source>
</evidence>
<gene>
    <name evidence="18" type="ORF">LARSCL_LOCUS4125</name>
</gene>
<name>A0AAV1ZDD2_9ARAC</name>
<dbReference type="PROSITE" id="PS50867">
    <property type="entry name" value="PRE_SET"/>
    <property type="match status" value="1"/>
</dbReference>
<dbReference type="CDD" id="cd20905">
    <property type="entry name" value="EHMT_ZBD"/>
    <property type="match status" value="1"/>
</dbReference>
<dbReference type="PANTHER" id="PTHR46307">
    <property type="entry name" value="G9A, ISOFORM B"/>
    <property type="match status" value="1"/>
</dbReference>
<dbReference type="GO" id="GO:0000122">
    <property type="term" value="P:negative regulation of transcription by RNA polymerase II"/>
    <property type="evidence" value="ECO:0007669"/>
    <property type="project" value="TreeGrafter"/>
</dbReference>
<feature type="repeat" description="ANK" evidence="14">
    <location>
        <begin position="1783"/>
        <end position="1815"/>
    </location>
</feature>
<comment type="caution">
    <text evidence="18">The sequence shown here is derived from an EMBL/GenBank/DDBJ whole genome shotgun (WGS) entry which is preliminary data.</text>
</comment>
<accession>A0AAV1ZDD2</accession>
<evidence type="ECO:0000256" key="8">
    <source>
        <dbReference type="ARBA" id="ARBA00022603"/>
    </source>
</evidence>
<feature type="region of interest" description="Disordered" evidence="15">
    <location>
        <begin position="827"/>
        <end position="846"/>
    </location>
</feature>
<dbReference type="InterPro" id="IPR036770">
    <property type="entry name" value="Ankyrin_rpt-contain_sf"/>
</dbReference>
<keyword evidence="19" id="KW-1185">Reference proteome</keyword>
<dbReference type="SMART" id="SM00248">
    <property type="entry name" value="ANK"/>
    <property type="match status" value="6"/>
</dbReference>
<feature type="repeat" description="ANK" evidence="14">
    <location>
        <begin position="1716"/>
        <end position="1748"/>
    </location>
</feature>
<evidence type="ECO:0000256" key="5">
    <source>
        <dbReference type="ARBA" id="ARBA00022483"/>
    </source>
</evidence>
<dbReference type="Proteomes" id="UP001497382">
    <property type="component" value="Unassembled WGS sequence"/>
</dbReference>
<dbReference type="PROSITE" id="PS50088">
    <property type="entry name" value="ANK_REPEAT"/>
    <property type="match status" value="6"/>
</dbReference>
<evidence type="ECO:0000256" key="11">
    <source>
        <dbReference type="ARBA" id="ARBA00022699"/>
    </source>
</evidence>
<dbReference type="InterPro" id="IPR043550">
    <property type="entry name" value="EHMT1/EHMT2"/>
</dbReference>
<keyword evidence="7" id="KW-1052">Target cell membrane</keyword>
<dbReference type="GO" id="GO:0044218">
    <property type="term" value="C:other organism cell membrane"/>
    <property type="evidence" value="ECO:0007669"/>
    <property type="project" value="UniProtKB-KW"/>
</dbReference>
<feature type="region of interest" description="Disordered" evidence="15">
    <location>
        <begin position="1275"/>
        <end position="1313"/>
    </location>
</feature>
<dbReference type="SMART" id="SM00317">
    <property type="entry name" value="SET"/>
    <property type="match status" value="1"/>
</dbReference>
<dbReference type="Pfam" id="PF05033">
    <property type="entry name" value="Pre-SET"/>
    <property type="match status" value="1"/>
</dbReference>
<keyword evidence="4" id="KW-0158">Chromosome</keyword>
<evidence type="ECO:0000256" key="14">
    <source>
        <dbReference type="PROSITE-ProRule" id="PRU00023"/>
    </source>
</evidence>
<evidence type="ECO:0000259" key="17">
    <source>
        <dbReference type="PROSITE" id="PS50867"/>
    </source>
</evidence>
<feature type="domain" description="Pre-SET" evidence="17">
    <location>
        <begin position="1970"/>
        <end position="2037"/>
    </location>
</feature>
<evidence type="ECO:0000256" key="12">
    <source>
        <dbReference type="ARBA" id="ARBA00023028"/>
    </source>
</evidence>
<feature type="compositionally biased region" description="Polar residues" evidence="15">
    <location>
        <begin position="1279"/>
        <end position="1301"/>
    </location>
</feature>
<organism evidence="18 19">
    <name type="scientific">Larinioides sclopetarius</name>
    <dbReference type="NCBI Taxonomy" id="280406"/>
    <lineage>
        <taxon>Eukaryota</taxon>
        <taxon>Metazoa</taxon>
        <taxon>Ecdysozoa</taxon>
        <taxon>Arthropoda</taxon>
        <taxon>Chelicerata</taxon>
        <taxon>Arachnida</taxon>
        <taxon>Araneae</taxon>
        <taxon>Araneomorphae</taxon>
        <taxon>Entelegynae</taxon>
        <taxon>Araneoidea</taxon>
        <taxon>Araneidae</taxon>
        <taxon>Larinioides</taxon>
    </lineage>
</organism>
<evidence type="ECO:0000256" key="9">
    <source>
        <dbReference type="ARBA" id="ARBA00022656"/>
    </source>
</evidence>
<dbReference type="GO" id="GO:0008270">
    <property type="term" value="F:zinc ion binding"/>
    <property type="evidence" value="ECO:0007669"/>
    <property type="project" value="InterPro"/>
</dbReference>
<feature type="compositionally biased region" description="Low complexity" evidence="15">
    <location>
        <begin position="1302"/>
        <end position="1313"/>
    </location>
</feature>
<dbReference type="GO" id="GO:0000785">
    <property type="term" value="C:chromatin"/>
    <property type="evidence" value="ECO:0007669"/>
    <property type="project" value="TreeGrafter"/>
</dbReference>
<evidence type="ECO:0000256" key="2">
    <source>
        <dbReference type="ARBA" id="ARBA00004286"/>
    </source>
</evidence>
<reference evidence="18 19" key="1">
    <citation type="submission" date="2024-04" db="EMBL/GenBank/DDBJ databases">
        <authorList>
            <person name="Rising A."/>
            <person name="Reimegard J."/>
            <person name="Sonavane S."/>
            <person name="Akerstrom W."/>
            <person name="Nylinder S."/>
            <person name="Hedman E."/>
            <person name="Kallberg Y."/>
        </authorList>
    </citation>
    <scope>NUCLEOTIDE SEQUENCE [LARGE SCALE GENOMIC DNA]</scope>
</reference>
<feature type="region of interest" description="Disordered" evidence="15">
    <location>
        <begin position="1"/>
        <end position="44"/>
    </location>
</feature>
<evidence type="ECO:0000256" key="15">
    <source>
        <dbReference type="SAM" id="MobiDB-lite"/>
    </source>
</evidence>
<evidence type="ECO:0000256" key="1">
    <source>
        <dbReference type="ARBA" id="ARBA00004175"/>
    </source>
</evidence>
<keyword evidence="13" id="KW-1053">Target membrane</keyword>
<dbReference type="PANTHER" id="PTHR46307:SF4">
    <property type="entry name" value="G9A, ISOFORM B"/>
    <property type="match status" value="1"/>
</dbReference>
<keyword evidence="10" id="KW-0949">S-adenosyl-L-methionine</keyword>
<dbReference type="SUPFAM" id="SSF82199">
    <property type="entry name" value="SET domain"/>
    <property type="match status" value="1"/>
</dbReference>
<dbReference type="GO" id="GO:0090729">
    <property type="term" value="F:toxin activity"/>
    <property type="evidence" value="ECO:0007669"/>
    <property type="project" value="UniProtKB-KW"/>
</dbReference>
<dbReference type="Pfam" id="PF00856">
    <property type="entry name" value="SET"/>
    <property type="match status" value="1"/>
</dbReference>
<feature type="repeat" description="ANK" evidence="14">
    <location>
        <begin position="1849"/>
        <end position="1881"/>
    </location>
</feature>
<comment type="subcellular location">
    <subcellularLocation>
        <location evidence="2">Chromosome</location>
    </subcellularLocation>
    <subcellularLocation>
        <location evidence="3">Secreted</location>
    </subcellularLocation>
    <subcellularLocation>
        <location evidence="1">Target cell membrane</location>
    </subcellularLocation>
</comment>
<keyword evidence="12" id="KW-0638">Presynaptic neurotoxin</keyword>
<evidence type="ECO:0000256" key="4">
    <source>
        <dbReference type="ARBA" id="ARBA00022454"/>
    </source>
</evidence>
<evidence type="ECO:0000259" key="16">
    <source>
        <dbReference type="PROSITE" id="PS50280"/>
    </source>
</evidence>
<protein>
    <recommendedName>
        <fullName evidence="20">Histone-lysine N-methyltransferase EHMT1</fullName>
    </recommendedName>
</protein>
<dbReference type="GO" id="GO:0046974">
    <property type="term" value="F:histone H3K9 methyltransferase activity"/>
    <property type="evidence" value="ECO:0007669"/>
    <property type="project" value="TreeGrafter"/>
</dbReference>
<dbReference type="GO" id="GO:0006887">
    <property type="term" value="P:exocytosis"/>
    <property type="evidence" value="ECO:0007669"/>
    <property type="project" value="UniProtKB-KW"/>
</dbReference>
<evidence type="ECO:0000256" key="13">
    <source>
        <dbReference type="ARBA" id="ARBA00023298"/>
    </source>
</evidence>
<keyword evidence="9" id="KW-0800">Toxin</keyword>
<dbReference type="EMBL" id="CAXIEN010000033">
    <property type="protein sequence ID" value="CAL1268361.1"/>
    <property type="molecule type" value="Genomic_DNA"/>
</dbReference>
<keyword evidence="14" id="KW-0040">ANK repeat</keyword>
<keyword evidence="13" id="KW-0472">Membrane</keyword>
<dbReference type="SMART" id="SM00468">
    <property type="entry name" value="PreSET"/>
    <property type="match status" value="1"/>
</dbReference>